<name>A0A2Z4JS31_9BURK</name>
<organism evidence="1 2">
    <name type="scientific">Polynucleobacter paneuropaeus</name>
    <dbReference type="NCBI Taxonomy" id="2527775"/>
    <lineage>
        <taxon>Bacteria</taxon>
        <taxon>Pseudomonadati</taxon>
        <taxon>Pseudomonadota</taxon>
        <taxon>Betaproteobacteria</taxon>
        <taxon>Burkholderiales</taxon>
        <taxon>Burkholderiaceae</taxon>
        <taxon>Polynucleobacter</taxon>
    </lineage>
</organism>
<accession>A0A2Z4JS31</accession>
<evidence type="ECO:0000313" key="2">
    <source>
        <dbReference type="Proteomes" id="UP000248592"/>
    </source>
</evidence>
<reference evidence="2" key="1">
    <citation type="submission" date="2018-06" db="EMBL/GenBank/DDBJ databases">
        <title>Description of a new Polynucleobacter species.</title>
        <authorList>
            <person name="Hahn M.W."/>
        </authorList>
    </citation>
    <scope>NUCLEOTIDE SEQUENCE [LARGE SCALE GENOMIC DNA]</scope>
    <source>
        <strain evidence="2">MG-25-Pas1-D2</strain>
    </source>
</reference>
<dbReference type="RefSeq" id="WP_112294605.1">
    <property type="nucleotide sequence ID" value="NZ_CBCSBS010000001.1"/>
</dbReference>
<gene>
    <name evidence="1" type="ORF">Pas1_04320</name>
</gene>
<protein>
    <submittedName>
        <fullName evidence="1">Uncharacterized protein</fullName>
    </submittedName>
</protein>
<dbReference type="Proteomes" id="UP000248592">
    <property type="component" value="Chromosome"/>
</dbReference>
<proteinExistence type="predicted"/>
<sequence length="251" mass="29236">MITREKFDEIKSCYWRVASWAVWAESRGLPADNVGDLSIFDSDHVLDELNPIVVIVGLNISRNDIEKPFANFHSSNPRAKDFKLRYAFKDTPLWGGYMTDILKDLEEKSSGEVLKKLKENPQLERENVQSFLEEINSLGYHDPLIIALGDATYKIIKQNFKRLDIDYEVIKIKHFSDYSSQEVYRSDVLKVIEPAMKLPKEMISKFIYALEDYKDKSDRNRHIANKLGITRYLVKQCINTWAIDTYRASDE</sequence>
<dbReference type="AlphaFoldDB" id="A0A2Z4JS31"/>
<dbReference type="EMBL" id="CP030085">
    <property type="protein sequence ID" value="AWW49675.1"/>
    <property type="molecule type" value="Genomic_DNA"/>
</dbReference>
<evidence type="ECO:0000313" key="1">
    <source>
        <dbReference type="EMBL" id="AWW49675.1"/>
    </source>
</evidence>